<keyword evidence="7 9" id="KW-0456">Lyase</keyword>
<accession>A0A7G9TDL2</accession>
<evidence type="ECO:0000256" key="1">
    <source>
        <dbReference type="ARBA" id="ARBA00005061"/>
    </source>
</evidence>
<dbReference type="GO" id="GO:0046872">
    <property type="term" value="F:metal ion binding"/>
    <property type="evidence" value="ECO:0007669"/>
    <property type="project" value="UniProtKB-KW"/>
</dbReference>
<keyword evidence="14" id="KW-1185">Reference proteome</keyword>
<feature type="binding site" evidence="11">
    <location>
        <position position="13"/>
    </location>
    <ligand>
        <name>Zn(2+)</name>
        <dbReference type="ChEBI" id="CHEBI:29105"/>
    </ligand>
</feature>
<dbReference type="GeneID" id="81469666"/>
<dbReference type="PANTHER" id="PTHR12589:SF7">
    <property type="entry name" value="6-PYRUVOYL TETRAHYDROBIOPTERIN SYNTHASE"/>
    <property type="match status" value="1"/>
</dbReference>
<evidence type="ECO:0000313" key="12">
    <source>
        <dbReference type="EMBL" id="QND78984.1"/>
    </source>
</evidence>
<keyword evidence="5 9" id="KW-0671">Queuosine biosynthesis</keyword>
<reference evidence="13 15" key="1">
    <citation type="submission" date="2020-08" db="EMBL/GenBank/DDBJ databases">
        <title>Streptomycin Non-resistant strain, P. mexicana.</title>
        <authorList>
            <person name="Ganesh-Kumar S."/>
            <person name="Zhe T."/>
            <person name="Yu Z."/>
            <person name="Min Y."/>
        </authorList>
    </citation>
    <scope>NUCLEOTIDE SEQUENCE [LARGE SCALE GENOMIC DNA]</scope>
    <source>
        <strain evidence="13 15">GTZY2</strain>
    </source>
</reference>
<evidence type="ECO:0000256" key="7">
    <source>
        <dbReference type="ARBA" id="ARBA00023239"/>
    </source>
</evidence>
<evidence type="ECO:0000313" key="15">
    <source>
        <dbReference type="Proteomes" id="UP000515838"/>
    </source>
</evidence>
<gene>
    <name evidence="13" type="primary">queD</name>
    <name evidence="12" type="ORF">H4W19_11405</name>
    <name evidence="13" type="ORF">IAE60_01735</name>
</gene>
<dbReference type="PANTHER" id="PTHR12589">
    <property type="entry name" value="PYRUVOYL TETRAHYDROBIOPTERIN SYNTHASE"/>
    <property type="match status" value="1"/>
</dbReference>
<dbReference type="Proteomes" id="UP000515506">
    <property type="component" value="Chromosome"/>
</dbReference>
<dbReference type="Proteomes" id="UP000515838">
    <property type="component" value="Chromosome"/>
</dbReference>
<sequence>MDIFKVFTVEAAHRLPHVPEGHKCARLHGHSFRIELHLSGPVDPQAGWVMDFADVKAAFKPIYERLDHHYLNDIPGLENPTSEQLAKWIWDQAKPLLPLLSAIVVHETCTSGCRYTGP</sequence>
<dbReference type="AlphaFoldDB" id="A0A7G9TDL2"/>
<dbReference type="GO" id="GO:0008616">
    <property type="term" value="P:tRNA queuosine(34) biosynthetic process"/>
    <property type="evidence" value="ECO:0007669"/>
    <property type="project" value="UniProtKB-KW"/>
</dbReference>
<dbReference type="EMBL" id="CP060028">
    <property type="protein sequence ID" value="QND78984.1"/>
    <property type="molecule type" value="Genomic_DNA"/>
</dbReference>
<dbReference type="Gene3D" id="3.30.479.10">
    <property type="entry name" value="6-pyruvoyl tetrahydropterin synthase/QueD"/>
    <property type="match status" value="1"/>
</dbReference>
<dbReference type="EC" id="4.-.-.-" evidence="9"/>
<dbReference type="EMBL" id="CP060731">
    <property type="protein sequence ID" value="QNN78187.1"/>
    <property type="molecule type" value="Genomic_DNA"/>
</dbReference>
<evidence type="ECO:0000313" key="13">
    <source>
        <dbReference type="EMBL" id="QNN78187.1"/>
    </source>
</evidence>
<evidence type="ECO:0000256" key="5">
    <source>
        <dbReference type="ARBA" id="ARBA00022785"/>
    </source>
</evidence>
<comment type="cofactor">
    <cofactor evidence="9 11">
        <name>Zn(2+)</name>
        <dbReference type="ChEBI" id="CHEBI:29105"/>
    </cofactor>
    <text evidence="9 11">Binds 1 zinc ion per subunit.</text>
</comment>
<dbReference type="SUPFAM" id="SSF55620">
    <property type="entry name" value="Tetrahydrobiopterin biosynthesis enzymes-like"/>
    <property type="match status" value="1"/>
</dbReference>
<dbReference type="PIRSF" id="PIRSF006113">
    <property type="entry name" value="PTP_synth"/>
    <property type="match status" value="1"/>
</dbReference>
<organism evidence="13 15">
    <name type="scientific">Pseudoxanthomonas mexicana</name>
    <dbReference type="NCBI Taxonomy" id="128785"/>
    <lineage>
        <taxon>Bacteria</taxon>
        <taxon>Pseudomonadati</taxon>
        <taxon>Pseudomonadota</taxon>
        <taxon>Gammaproteobacteria</taxon>
        <taxon>Lysobacterales</taxon>
        <taxon>Lysobacteraceae</taxon>
        <taxon>Pseudoxanthomonas</taxon>
    </lineage>
</organism>
<evidence type="ECO:0000313" key="14">
    <source>
        <dbReference type="Proteomes" id="UP000515506"/>
    </source>
</evidence>
<evidence type="ECO:0000256" key="9">
    <source>
        <dbReference type="PIRNR" id="PIRNR006113"/>
    </source>
</evidence>
<protein>
    <recommendedName>
        <fullName evidence="3 9">6-carboxy-5,6,7,8-tetrahydropterin synthase</fullName>
        <ecNumber evidence="9">4.-.-.-</ecNumber>
    </recommendedName>
</protein>
<dbReference type="Pfam" id="PF01242">
    <property type="entry name" value="PTPS"/>
    <property type="match status" value="1"/>
</dbReference>
<keyword evidence="4 9" id="KW-0479">Metal-binding</keyword>
<dbReference type="UniPathway" id="UPA00391"/>
<evidence type="ECO:0000256" key="6">
    <source>
        <dbReference type="ARBA" id="ARBA00022833"/>
    </source>
</evidence>
<dbReference type="NCBIfam" id="TIGR03367">
    <property type="entry name" value="queuosine_QueD"/>
    <property type="match status" value="1"/>
</dbReference>
<feature type="active site" description="Charge relay system" evidence="10">
    <location>
        <position position="68"/>
    </location>
</feature>
<comment type="pathway">
    <text evidence="1 9">Purine metabolism; 7-cyano-7-deazaguanine biosynthesis.</text>
</comment>
<evidence type="ECO:0000256" key="2">
    <source>
        <dbReference type="ARBA" id="ARBA00008900"/>
    </source>
</evidence>
<evidence type="ECO:0000256" key="3">
    <source>
        <dbReference type="ARBA" id="ARBA00018141"/>
    </source>
</evidence>
<dbReference type="RefSeq" id="WP_185894382.1">
    <property type="nucleotide sequence ID" value="NZ_CP060028.1"/>
</dbReference>
<comment type="similarity">
    <text evidence="2 9">Belongs to the PTPS family. QueD subfamily.</text>
</comment>
<dbReference type="GO" id="GO:0070497">
    <property type="term" value="F:6-carboxytetrahydropterin synthase activity"/>
    <property type="evidence" value="ECO:0007669"/>
    <property type="project" value="UniProtKB-EC"/>
</dbReference>
<evidence type="ECO:0000256" key="8">
    <source>
        <dbReference type="ARBA" id="ARBA00048807"/>
    </source>
</evidence>
<dbReference type="InterPro" id="IPR007115">
    <property type="entry name" value="6-PTP_synth/QueD"/>
</dbReference>
<feature type="binding site" evidence="11">
    <location>
        <position position="30"/>
    </location>
    <ligand>
        <name>Zn(2+)</name>
        <dbReference type="ChEBI" id="CHEBI:29105"/>
    </ligand>
</feature>
<comment type="catalytic activity">
    <reaction evidence="8 9">
        <text>7,8-dihydroneopterin 3'-triphosphate + H2O = 6-carboxy-5,6,7,8-tetrahydropterin + triphosphate + acetaldehyde + 2 H(+)</text>
        <dbReference type="Rhea" id="RHEA:27966"/>
        <dbReference type="ChEBI" id="CHEBI:15343"/>
        <dbReference type="ChEBI" id="CHEBI:15377"/>
        <dbReference type="ChEBI" id="CHEBI:15378"/>
        <dbReference type="ChEBI" id="CHEBI:18036"/>
        <dbReference type="ChEBI" id="CHEBI:58462"/>
        <dbReference type="ChEBI" id="CHEBI:61032"/>
        <dbReference type="EC" id="4.1.2.50"/>
    </reaction>
</comment>
<feature type="binding site" evidence="11">
    <location>
        <position position="28"/>
    </location>
    <ligand>
        <name>Zn(2+)</name>
        <dbReference type="ChEBI" id="CHEBI:29105"/>
    </ligand>
</feature>
<feature type="active site" description="Proton acceptor" evidence="10">
    <location>
        <position position="24"/>
    </location>
</feature>
<dbReference type="FunFam" id="3.30.479.10:FF:000001">
    <property type="entry name" value="6-carboxy-5,6,7,8-tetrahydropterin synthase"/>
    <property type="match status" value="1"/>
</dbReference>
<name>A0A7G9TDL2_PSEMX</name>
<keyword evidence="6 9" id="KW-0862">Zinc</keyword>
<evidence type="ECO:0000256" key="10">
    <source>
        <dbReference type="PIRSR" id="PIRSR006113-1"/>
    </source>
</evidence>
<evidence type="ECO:0000256" key="4">
    <source>
        <dbReference type="ARBA" id="ARBA00022723"/>
    </source>
</evidence>
<feature type="active site" description="Charge relay system" evidence="10">
    <location>
        <position position="107"/>
    </location>
</feature>
<reference evidence="12 14" key="2">
    <citation type="submission" date="2020-08" db="EMBL/GenBank/DDBJ databases">
        <title>Streptomycin resistant and MDR strain, P. mexicana.</title>
        <authorList>
            <person name="Ganesh-kumar S."/>
            <person name="Zhe T."/>
            <person name="Yu Z."/>
            <person name="Min Y."/>
        </authorList>
    </citation>
    <scope>NUCLEOTIDE SEQUENCE [LARGE SCALE GENOMIC DNA]</scope>
    <source>
        <strain evidence="12 14">GTZY</strain>
    </source>
</reference>
<evidence type="ECO:0000256" key="11">
    <source>
        <dbReference type="PIRSR" id="PIRSR006113-2"/>
    </source>
</evidence>
<dbReference type="InterPro" id="IPR038418">
    <property type="entry name" value="6-PTP_synth/QueD_sf"/>
</dbReference>
<proteinExistence type="inferred from homology"/>